<dbReference type="Pfam" id="PF11760">
    <property type="entry name" value="CbiG_N"/>
    <property type="match status" value="1"/>
</dbReference>
<name>K0B2U6_GOTA9</name>
<dbReference type="PATRIC" id="fig|1128398.3.peg.2547"/>
<evidence type="ECO:0000259" key="3">
    <source>
        <dbReference type="Pfam" id="PF11761"/>
    </source>
</evidence>
<feature type="domain" description="Cobalamin synthesis G N-terminal" evidence="2">
    <location>
        <begin position="64"/>
        <end position="144"/>
    </location>
</feature>
<dbReference type="SUPFAM" id="SSF159672">
    <property type="entry name" value="CbiG N-terminal domain-like"/>
    <property type="match status" value="1"/>
</dbReference>
<dbReference type="InterPro" id="IPR021744">
    <property type="entry name" value="CbiG_N"/>
</dbReference>
<dbReference type="InterPro" id="IPR052553">
    <property type="entry name" value="CbiG_hydrolase"/>
</dbReference>
<dbReference type="InterPro" id="IPR021745">
    <property type="entry name" value="CbiG_mid"/>
</dbReference>
<evidence type="ECO:0000313" key="5">
    <source>
        <dbReference type="Proteomes" id="UP000006094"/>
    </source>
</evidence>
<dbReference type="Gene3D" id="3.30.420.180">
    <property type="entry name" value="CobE/GbiG C-terminal domain"/>
    <property type="match status" value="1"/>
</dbReference>
<dbReference type="EMBL" id="CP003326">
    <property type="protein sequence ID" value="AFS79467.1"/>
    <property type="molecule type" value="Genomic_DNA"/>
</dbReference>
<evidence type="ECO:0000259" key="2">
    <source>
        <dbReference type="Pfam" id="PF11760"/>
    </source>
</evidence>
<feature type="domain" description="Cobalamin biosynthesis central region" evidence="3">
    <location>
        <begin position="150"/>
        <end position="219"/>
    </location>
</feature>
<dbReference type="Gene3D" id="3.40.50.11220">
    <property type="match status" value="1"/>
</dbReference>
<dbReference type="OrthoDB" id="9781023at2"/>
<dbReference type="GO" id="GO:0009236">
    <property type="term" value="P:cobalamin biosynthetic process"/>
    <property type="evidence" value="ECO:0007669"/>
    <property type="project" value="InterPro"/>
</dbReference>
<dbReference type="KEGG" id="cad:Curi_c24720"/>
<keyword evidence="5" id="KW-1185">Reference proteome</keyword>
<dbReference type="STRING" id="1128398.Curi_c24720"/>
<dbReference type="InterPro" id="IPR002750">
    <property type="entry name" value="CobE/GbiG_C"/>
</dbReference>
<dbReference type="PANTHER" id="PTHR37477:SF1">
    <property type="entry name" value="COBALT-PRECORRIN-5A HYDROLASE"/>
    <property type="match status" value="1"/>
</dbReference>
<reference evidence="4 5" key="1">
    <citation type="journal article" date="2012" name="PLoS ONE">
        <title>The purine-utilizing bacterium Clostridium acidurici 9a: a genome-guided metabolic reconsideration.</title>
        <authorList>
            <person name="Hartwich K."/>
            <person name="Poehlein A."/>
            <person name="Daniel R."/>
        </authorList>
    </citation>
    <scope>NUCLEOTIDE SEQUENCE [LARGE SCALE GENOMIC DNA]</scope>
    <source>
        <strain evidence="5">ATCC 7906 / DSM 604 / BCRC 14475 / CIP 104303 / KCTC 5404 / NCIMB 10678 / 9a</strain>
    </source>
</reference>
<dbReference type="Pfam" id="PF01890">
    <property type="entry name" value="CbiG_C"/>
    <property type="match status" value="1"/>
</dbReference>
<proteinExistence type="predicted"/>
<dbReference type="AlphaFoldDB" id="K0B2U6"/>
<evidence type="ECO:0000313" key="4">
    <source>
        <dbReference type="EMBL" id="AFS79467.1"/>
    </source>
</evidence>
<sequence>MRIACISFTSSGKEISKRIKYGLTCRVQDKEAMLSKTEKNFHYRNEYVVTEIDKNTFSDKLSNHMEDIFRNHDGLIFISSTGIALRLIAPYIESKVKDPAVIVVDDMGKYSISLLSGHIRGANDLTLQISSILENQPIITTASDGRGIDAVDTFAKRYNLEIESMEDAKKLTSLMVEGENIKLISELVDVELRYDNVIKINKHSISSTLSDVKGIIVISSLDNIKDYIKSEDKHKPICLLRPKNINIGIGCRRGKSKREILGAIMELFKENNLCLKSINKIGTIDVKKDEEGIIETSKELNCSMEVFTKKDIEKVQNKFNRSKFVESKVGVTSVCEPCAYLLGSEMIISKKIFNGITIAVSRSDKIG</sequence>
<dbReference type="InterPro" id="IPR036518">
    <property type="entry name" value="CobE/GbiG_C_sf"/>
</dbReference>
<dbReference type="RefSeq" id="WP_014968601.1">
    <property type="nucleotide sequence ID" value="NC_018664.1"/>
</dbReference>
<dbReference type="NCBIfam" id="NF004466">
    <property type="entry name" value="PRK05788.1-4"/>
    <property type="match status" value="1"/>
</dbReference>
<dbReference type="Pfam" id="PF11761">
    <property type="entry name" value="CbiG_mid"/>
    <property type="match status" value="1"/>
</dbReference>
<evidence type="ECO:0000259" key="1">
    <source>
        <dbReference type="Pfam" id="PF01890"/>
    </source>
</evidence>
<dbReference type="SUPFAM" id="SSF159664">
    <property type="entry name" value="CobE/GbiG C-terminal domain-like"/>
    <property type="match status" value="1"/>
</dbReference>
<accession>K0B2U6</accession>
<gene>
    <name evidence="4" type="primary">cbiG</name>
    <name evidence="4" type="ordered locus">Curi_c24720</name>
</gene>
<dbReference type="eggNOG" id="COG2073">
    <property type="taxonomic scope" value="Bacteria"/>
</dbReference>
<dbReference type="InterPro" id="IPR038029">
    <property type="entry name" value="GbiG_N_sf"/>
</dbReference>
<dbReference type="Proteomes" id="UP000006094">
    <property type="component" value="Chromosome"/>
</dbReference>
<dbReference type="HOGENOM" id="CLU_028397_0_0_9"/>
<protein>
    <submittedName>
        <fullName evidence="4">Cobalamin biosynthesis protein CbiG</fullName>
        <ecNumber evidence="4">3.7.1.12</ecNumber>
    </submittedName>
</protein>
<keyword evidence="4" id="KW-0378">Hydrolase</keyword>
<feature type="domain" description="CobE/GbiG C-terminal" evidence="1">
    <location>
        <begin position="246"/>
        <end position="360"/>
    </location>
</feature>
<organism evidence="4 5">
    <name type="scientific">Gottschalkia acidurici (strain ATCC 7906 / DSM 604 / BCRC 14475 / CIP 104303 / KCTC 5404 / NCIMB 10678 / 9a)</name>
    <name type="common">Clostridium acidurici</name>
    <dbReference type="NCBI Taxonomy" id="1128398"/>
    <lineage>
        <taxon>Bacteria</taxon>
        <taxon>Bacillati</taxon>
        <taxon>Bacillota</taxon>
        <taxon>Tissierellia</taxon>
        <taxon>Tissierellales</taxon>
        <taxon>Gottschalkiaceae</taxon>
        <taxon>Gottschalkia</taxon>
    </lineage>
</organism>
<dbReference type="PANTHER" id="PTHR37477">
    <property type="entry name" value="COBALT-PRECORRIN-5A HYDROLASE"/>
    <property type="match status" value="1"/>
</dbReference>
<dbReference type="EC" id="3.7.1.12" evidence="4"/>
<dbReference type="GO" id="GO:0043779">
    <property type="term" value="F:cobalt-precorrin-5A acetaldehyde-lyase activity"/>
    <property type="evidence" value="ECO:0007669"/>
    <property type="project" value="UniProtKB-EC"/>
</dbReference>